<dbReference type="RefSeq" id="WP_008276833.1">
    <property type="nucleotide sequence ID" value="NZ_AAXW01000031.1"/>
</dbReference>
<dbReference type="Proteomes" id="UP000003781">
    <property type="component" value="Unassembled WGS sequence"/>
</dbReference>
<organism evidence="1 2">
    <name type="scientific">Crocosphaera chwakensis CCY0110</name>
    <dbReference type="NCBI Taxonomy" id="391612"/>
    <lineage>
        <taxon>Bacteria</taxon>
        <taxon>Bacillati</taxon>
        <taxon>Cyanobacteriota</taxon>
        <taxon>Cyanophyceae</taxon>
        <taxon>Oscillatoriophycideae</taxon>
        <taxon>Chroococcales</taxon>
        <taxon>Aphanothecaceae</taxon>
        <taxon>Crocosphaera</taxon>
        <taxon>Crocosphaera chwakensis</taxon>
    </lineage>
</organism>
<evidence type="ECO:0000313" key="1">
    <source>
        <dbReference type="EMBL" id="EAZ90071.1"/>
    </source>
</evidence>
<reference evidence="1 2" key="1">
    <citation type="submission" date="2007-03" db="EMBL/GenBank/DDBJ databases">
        <authorList>
            <person name="Stal L."/>
            <person name="Ferriera S."/>
            <person name="Johnson J."/>
            <person name="Kravitz S."/>
            <person name="Beeson K."/>
            <person name="Sutton G."/>
            <person name="Rogers Y.-H."/>
            <person name="Friedman R."/>
            <person name="Frazier M."/>
            <person name="Venter J.C."/>
        </authorList>
    </citation>
    <scope>NUCLEOTIDE SEQUENCE [LARGE SCALE GENOMIC DNA]</scope>
    <source>
        <strain evidence="1 2">CCY0110</strain>
    </source>
</reference>
<comment type="caution">
    <text evidence="1">The sequence shown here is derived from an EMBL/GenBank/DDBJ whole genome shotgun (WGS) entry which is preliminary data.</text>
</comment>
<dbReference type="EMBL" id="AAXW01000031">
    <property type="protein sequence ID" value="EAZ90071.1"/>
    <property type="molecule type" value="Genomic_DNA"/>
</dbReference>
<name>A3ITX6_9CHRO</name>
<dbReference type="AlphaFoldDB" id="A3ITX6"/>
<gene>
    <name evidence="1" type="ORF">CY0110_15035</name>
</gene>
<sequence>MKDNAWKLLHSKPYNYCRPHEIIFYSRKEEKQYREDPEFREKTLQAAKEMFVQYSNLERLTIARGCNTLLVLNRKDV</sequence>
<accession>A3ITX6</accession>
<proteinExistence type="predicted"/>
<protein>
    <submittedName>
        <fullName evidence="1">Uncharacterized protein</fullName>
    </submittedName>
</protein>
<evidence type="ECO:0000313" key="2">
    <source>
        <dbReference type="Proteomes" id="UP000003781"/>
    </source>
</evidence>
<keyword evidence="2" id="KW-1185">Reference proteome</keyword>